<keyword evidence="3" id="KW-0997">Cell inner membrane</keyword>
<dbReference type="PROSITE" id="PS01311">
    <property type="entry name" value="LGT"/>
    <property type="match status" value="1"/>
</dbReference>
<evidence type="ECO:0000256" key="5">
    <source>
        <dbReference type="ARBA" id="ARBA00022692"/>
    </source>
</evidence>
<dbReference type="NCBIfam" id="TIGR00544">
    <property type="entry name" value="lgt"/>
    <property type="match status" value="1"/>
</dbReference>
<comment type="caution">
    <text evidence="9">The sequence shown here is derived from an EMBL/GenBank/DDBJ whole genome shotgun (WGS) entry which is preliminary data.</text>
</comment>
<evidence type="ECO:0000256" key="2">
    <source>
        <dbReference type="ARBA" id="ARBA00022475"/>
    </source>
</evidence>
<feature type="transmembrane region" description="Helical" evidence="8">
    <location>
        <begin position="230"/>
        <end position="247"/>
    </location>
</feature>
<organism evidence="9 10">
    <name type="scientific">Coralloluteibacterium thermophilum</name>
    <dbReference type="NCBI Taxonomy" id="2707049"/>
    <lineage>
        <taxon>Bacteria</taxon>
        <taxon>Pseudomonadati</taxon>
        <taxon>Pseudomonadota</taxon>
        <taxon>Gammaproteobacteria</taxon>
        <taxon>Lysobacterales</taxon>
        <taxon>Lysobacteraceae</taxon>
        <taxon>Coralloluteibacterium</taxon>
    </lineage>
</organism>
<gene>
    <name evidence="8 9" type="primary">lgt</name>
    <name evidence="9" type="ORF">ACFO3Q_15830</name>
</gene>
<proteinExistence type="inferred from homology"/>
<dbReference type="RefSeq" id="WP_377005688.1">
    <property type="nucleotide sequence ID" value="NZ_JBHSGG010000048.1"/>
</dbReference>
<dbReference type="EC" id="2.5.1.145" evidence="8"/>
<evidence type="ECO:0000313" key="10">
    <source>
        <dbReference type="Proteomes" id="UP001595892"/>
    </source>
</evidence>
<feature type="transmembrane region" description="Helical" evidence="8">
    <location>
        <begin position="137"/>
        <end position="155"/>
    </location>
</feature>
<dbReference type="HAMAP" id="MF_01147">
    <property type="entry name" value="Lgt"/>
    <property type="match status" value="1"/>
</dbReference>
<feature type="transmembrane region" description="Helical" evidence="8">
    <location>
        <begin position="259"/>
        <end position="285"/>
    </location>
</feature>
<feature type="transmembrane region" description="Helical" evidence="8">
    <location>
        <begin position="29"/>
        <end position="46"/>
    </location>
</feature>
<comment type="pathway">
    <text evidence="8">Protein modification; lipoprotein biosynthesis (diacylglyceryl transfer).</text>
</comment>
<dbReference type="Proteomes" id="UP001595892">
    <property type="component" value="Unassembled WGS sequence"/>
</dbReference>
<evidence type="ECO:0000256" key="4">
    <source>
        <dbReference type="ARBA" id="ARBA00022679"/>
    </source>
</evidence>
<evidence type="ECO:0000256" key="3">
    <source>
        <dbReference type="ARBA" id="ARBA00022519"/>
    </source>
</evidence>
<protein>
    <recommendedName>
        <fullName evidence="8">Phosphatidylglycerol--prolipoprotein diacylglyceryl transferase</fullName>
        <ecNumber evidence="8">2.5.1.145</ecNumber>
    </recommendedName>
</protein>
<comment type="subcellular location">
    <subcellularLocation>
        <location evidence="8">Cell membrane</location>
        <topology evidence="8">Multi-pass membrane protein</topology>
    </subcellularLocation>
</comment>
<keyword evidence="7 8" id="KW-0472">Membrane</keyword>
<comment type="function">
    <text evidence="8">Catalyzes the transfer of the diacylglyceryl group from phosphatidylglycerol to the sulfhydryl group of the N-terminal cysteine of a prolipoprotein, the first step in the formation of mature lipoproteins.</text>
</comment>
<evidence type="ECO:0000256" key="8">
    <source>
        <dbReference type="HAMAP-Rule" id="MF_01147"/>
    </source>
</evidence>
<comment type="similarity">
    <text evidence="1 8">Belongs to the Lgt family.</text>
</comment>
<keyword evidence="5 8" id="KW-0812">Transmembrane</keyword>
<dbReference type="PANTHER" id="PTHR30589">
    <property type="entry name" value="PROLIPOPROTEIN DIACYLGLYCERYL TRANSFERASE"/>
    <property type="match status" value="1"/>
</dbReference>
<evidence type="ECO:0000313" key="9">
    <source>
        <dbReference type="EMBL" id="MFC4729639.1"/>
    </source>
</evidence>
<evidence type="ECO:0000256" key="6">
    <source>
        <dbReference type="ARBA" id="ARBA00022989"/>
    </source>
</evidence>
<sequence length="304" mass="33363">MVHLHQIDPIAVSAGPFELFGTSIGPLSIHWYGLMYLAAFATAWFLGRRRIDAGRLPGVTRDGLGDLAFAGMLGVVLGGRIGYVLFYDFAAFLADPLMLLRVWQGGMSFHGGLLGVLIAAAWWSRRQRLHFFDTMDFVAPLVPAGLGFGRLGNYIGGELWGKYTGGGWGVVFPHDPNLPAHAAEQLRTLHASGALDSFARHPSQLYQAALEGLAMFLVLWWFSSRPRPRYAVSGLFALLYGVFRFAVEFVREPDAHIGYLAWGWLTMGQVLSLPLVAIGLVLLWLSRRAPTLEPRPAAAATEAR</sequence>
<dbReference type="Pfam" id="PF01790">
    <property type="entry name" value="LGT"/>
    <property type="match status" value="1"/>
</dbReference>
<dbReference type="InterPro" id="IPR001640">
    <property type="entry name" value="Lgt"/>
</dbReference>
<feature type="transmembrane region" description="Helical" evidence="8">
    <location>
        <begin position="205"/>
        <end position="223"/>
    </location>
</feature>
<feature type="transmembrane region" description="Helical" evidence="8">
    <location>
        <begin position="107"/>
        <end position="125"/>
    </location>
</feature>
<keyword evidence="10" id="KW-1185">Reference proteome</keyword>
<dbReference type="PANTHER" id="PTHR30589:SF0">
    <property type="entry name" value="PHOSPHATIDYLGLYCEROL--PROLIPOPROTEIN DIACYLGLYCERYL TRANSFERASE"/>
    <property type="match status" value="1"/>
</dbReference>
<accession>A0ABV9NQB3</accession>
<feature type="transmembrane region" description="Helical" evidence="8">
    <location>
        <begin position="67"/>
        <end position="87"/>
    </location>
</feature>
<keyword evidence="4 8" id="KW-0808">Transferase</keyword>
<reference evidence="10" key="1">
    <citation type="journal article" date="2019" name="Int. J. Syst. Evol. Microbiol.">
        <title>The Global Catalogue of Microorganisms (GCM) 10K type strain sequencing project: providing services to taxonomists for standard genome sequencing and annotation.</title>
        <authorList>
            <consortium name="The Broad Institute Genomics Platform"/>
            <consortium name="The Broad Institute Genome Sequencing Center for Infectious Disease"/>
            <person name="Wu L."/>
            <person name="Ma J."/>
        </authorList>
    </citation>
    <scope>NUCLEOTIDE SEQUENCE [LARGE SCALE GENOMIC DNA]</scope>
    <source>
        <strain evidence="10">CGMCC 1.13574</strain>
    </source>
</reference>
<feature type="binding site" evidence="8">
    <location>
        <position position="150"/>
    </location>
    <ligand>
        <name>a 1,2-diacyl-sn-glycero-3-phospho-(1'-sn-glycerol)</name>
        <dbReference type="ChEBI" id="CHEBI:64716"/>
    </ligand>
</feature>
<evidence type="ECO:0000256" key="7">
    <source>
        <dbReference type="ARBA" id="ARBA00023136"/>
    </source>
</evidence>
<name>A0ABV9NQB3_9GAMM</name>
<dbReference type="GO" id="GO:0008961">
    <property type="term" value="F:phosphatidylglycerol-prolipoprotein diacylglyceryl transferase activity"/>
    <property type="evidence" value="ECO:0007669"/>
    <property type="project" value="UniProtKB-EC"/>
</dbReference>
<dbReference type="EMBL" id="JBHSGG010000048">
    <property type="protein sequence ID" value="MFC4729639.1"/>
    <property type="molecule type" value="Genomic_DNA"/>
</dbReference>
<comment type="catalytic activity">
    <reaction evidence="8">
        <text>L-cysteinyl-[prolipoprotein] + a 1,2-diacyl-sn-glycero-3-phospho-(1'-sn-glycerol) = an S-1,2-diacyl-sn-glyceryl-L-cysteinyl-[prolipoprotein] + sn-glycerol 1-phosphate + H(+)</text>
        <dbReference type="Rhea" id="RHEA:56712"/>
        <dbReference type="Rhea" id="RHEA-COMP:14679"/>
        <dbReference type="Rhea" id="RHEA-COMP:14680"/>
        <dbReference type="ChEBI" id="CHEBI:15378"/>
        <dbReference type="ChEBI" id="CHEBI:29950"/>
        <dbReference type="ChEBI" id="CHEBI:57685"/>
        <dbReference type="ChEBI" id="CHEBI:64716"/>
        <dbReference type="ChEBI" id="CHEBI:140658"/>
        <dbReference type="EC" id="2.5.1.145"/>
    </reaction>
</comment>
<keyword evidence="2 8" id="KW-1003">Cell membrane</keyword>
<evidence type="ECO:0000256" key="1">
    <source>
        <dbReference type="ARBA" id="ARBA00007150"/>
    </source>
</evidence>
<keyword evidence="6 8" id="KW-1133">Transmembrane helix</keyword>